<evidence type="ECO:0000259" key="2">
    <source>
        <dbReference type="Pfam" id="PF13173"/>
    </source>
</evidence>
<comment type="caution">
    <text evidence="3">The sequence shown here is derived from an EMBL/GenBank/DDBJ whole genome shotgun (WGS) entry which is preliminary data.</text>
</comment>
<dbReference type="InterPro" id="IPR041682">
    <property type="entry name" value="AAA_14"/>
</dbReference>
<accession>A0ABS1CP49</accession>
<feature type="domain" description="AAA" evidence="2">
    <location>
        <begin position="55"/>
        <end position="161"/>
    </location>
</feature>
<feature type="region of interest" description="Disordered" evidence="1">
    <location>
        <begin position="190"/>
        <end position="213"/>
    </location>
</feature>
<evidence type="ECO:0000256" key="1">
    <source>
        <dbReference type="SAM" id="MobiDB-lite"/>
    </source>
</evidence>
<organism evidence="3 4">
    <name type="scientific">Thiohalocapsa halophila</name>
    <dbReference type="NCBI Taxonomy" id="69359"/>
    <lineage>
        <taxon>Bacteria</taxon>
        <taxon>Pseudomonadati</taxon>
        <taxon>Pseudomonadota</taxon>
        <taxon>Gammaproteobacteria</taxon>
        <taxon>Chromatiales</taxon>
        <taxon>Chromatiaceae</taxon>
        <taxon>Thiohalocapsa</taxon>
    </lineage>
</organism>
<name>A0ABS1CP49_9GAMM</name>
<dbReference type="EMBL" id="NRRV01000075">
    <property type="protein sequence ID" value="MBK1633264.1"/>
    <property type="molecule type" value="Genomic_DNA"/>
</dbReference>
<dbReference type="Proteomes" id="UP000748752">
    <property type="component" value="Unassembled WGS sequence"/>
</dbReference>
<dbReference type="SUPFAM" id="SSF52540">
    <property type="entry name" value="P-loop containing nucleoside triphosphate hydrolases"/>
    <property type="match status" value="1"/>
</dbReference>
<gene>
    <name evidence="3" type="ORF">CKO31_21415</name>
</gene>
<dbReference type="PANTHER" id="PTHR33295:SF18">
    <property type="entry name" value="AAA+ ATPASE DOMAIN-CONTAINING PROTEIN"/>
    <property type="match status" value="1"/>
</dbReference>
<evidence type="ECO:0000313" key="4">
    <source>
        <dbReference type="Proteomes" id="UP000748752"/>
    </source>
</evidence>
<protein>
    <recommendedName>
        <fullName evidence="2">AAA domain-containing protein</fullName>
    </recommendedName>
</protein>
<sequence>MASQLDIPIQEVQRRLGADNPWWRAGAGIDQVEAGWPRRAYFPHFCQLALSPDVRRAVVLIGPRRVGKTVMLKHLVQRLLDDGVVGTDILYASLDTPLYSGRSLESMVRLFSTTQGHADDRQLWVLFDEVQYHKDWEVHLKSLVDSYPRMRFIASGSAAAALGIWYPSHCIAIRSQRTCCAQGNKPQLRTRPRCRPAQARGAQARRCRAQPHG</sequence>
<dbReference type="RefSeq" id="WP_200241462.1">
    <property type="nucleotide sequence ID" value="NZ_NRRV01000075.1"/>
</dbReference>
<dbReference type="Gene3D" id="3.40.50.300">
    <property type="entry name" value="P-loop containing nucleotide triphosphate hydrolases"/>
    <property type="match status" value="1"/>
</dbReference>
<reference evidence="3 4" key="1">
    <citation type="journal article" date="2020" name="Microorganisms">
        <title>Osmotic Adaptation and Compatible Solute Biosynthesis of Phototrophic Bacteria as Revealed from Genome Analyses.</title>
        <authorList>
            <person name="Imhoff J.F."/>
            <person name="Rahn T."/>
            <person name="Kunzel S."/>
            <person name="Keller A."/>
            <person name="Neulinger S.C."/>
        </authorList>
    </citation>
    <scope>NUCLEOTIDE SEQUENCE [LARGE SCALE GENOMIC DNA]</scope>
    <source>
        <strain evidence="3 4">DSM 6210</strain>
    </source>
</reference>
<feature type="compositionally biased region" description="Basic residues" evidence="1">
    <location>
        <begin position="203"/>
        <end position="213"/>
    </location>
</feature>
<dbReference type="PANTHER" id="PTHR33295">
    <property type="entry name" value="ATPASE"/>
    <property type="match status" value="1"/>
</dbReference>
<evidence type="ECO:0000313" key="3">
    <source>
        <dbReference type="EMBL" id="MBK1633264.1"/>
    </source>
</evidence>
<proteinExistence type="predicted"/>
<dbReference type="Pfam" id="PF13173">
    <property type="entry name" value="AAA_14"/>
    <property type="match status" value="1"/>
</dbReference>
<dbReference type="InterPro" id="IPR027417">
    <property type="entry name" value="P-loop_NTPase"/>
</dbReference>
<keyword evidence="4" id="KW-1185">Reference proteome</keyword>